<dbReference type="EMBL" id="VSTH01000072">
    <property type="protein sequence ID" value="TYO64514.1"/>
    <property type="molecule type" value="Genomic_DNA"/>
</dbReference>
<accession>A0A5S4YLL3</accession>
<gene>
    <name evidence="1" type="ORF">FXV83_21520</name>
</gene>
<keyword evidence="2" id="KW-1185">Reference proteome</keyword>
<sequence length="123" mass="13343">MDLDEVVVDLAALDVRLDVGQIVADLYSRNTSLGLISVALLERRTAETAIEILAFQDVGKRANRFQHGQTTVPDNPCLLQTYSPQRTGQSRDCALSSMKNDATGTRFEDAVDRTIAAFAALGS</sequence>
<evidence type="ECO:0000313" key="1">
    <source>
        <dbReference type="EMBL" id="TYO64514.1"/>
    </source>
</evidence>
<comment type="caution">
    <text evidence="1">The sequence shown here is derived from an EMBL/GenBank/DDBJ whole genome shotgun (WGS) entry which is preliminary data.</text>
</comment>
<reference evidence="1 2" key="1">
    <citation type="submission" date="2019-08" db="EMBL/GenBank/DDBJ databases">
        <title>Bradyrhizobium hipponensis sp. nov., a rhizobium isolated from a Lupinus angustifolius root nodule in Tunisia.</title>
        <authorList>
            <person name="Off K."/>
            <person name="Rejili M."/>
            <person name="Mars M."/>
            <person name="Brachmann A."/>
            <person name="Marin M."/>
        </authorList>
    </citation>
    <scope>NUCLEOTIDE SEQUENCE [LARGE SCALE GENOMIC DNA]</scope>
    <source>
        <strain evidence="2">aSej3</strain>
    </source>
</reference>
<dbReference type="Proteomes" id="UP000324797">
    <property type="component" value="Unassembled WGS sequence"/>
</dbReference>
<protein>
    <submittedName>
        <fullName evidence="1">Uncharacterized protein</fullName>
    </submittedName>
</protein>
<dbReference type="RefSeq" id="WP_148741396.1">
    <property type="nucleotide sequence ID" value="NZ_VSTH01000072.1"/>
</dbReference>
<evidence type="ECO:0000313" key="2">
    <source>
        <dbReference type="Proteomes" id="UP000324797"/>
    </source>
</evidence>
<organism evidence="1 2">
    <name type="scientific">Bradyrhizobium hipponense</name>
    <dbReference type="NCBI Taxonomy" id="2605638"/>
    <lineage>
        <taxon>Bacteria</taxon>
        <taxon>Pseudomonadati</taxon>
        <taxon>Pseudomonadota</taxon>
        <taxon>Alphaproteobacteria</taxon>
        <taxon>Hyphomicrobiales</taxon>
        <taxon>Nitrobacteraceae</taxon>
        <taxon>Bradyrhizobium</taxon>
    </lineage>
</organism>
<name>A0A5S4YLL3_9BRAD</name>
<proteinExistence type="predicted"/>
<dbReference type="AlphaFoldDB" id="A0A5S4YLL3"/>